<sequence length="560" mass="61975">MTSVKPDSVPDPDPVPNPVQMARDLFLDFVDAACGDMSDLSDKPSVDSLLDATRTALRGFSDDALMLTAARAKHPEFAGEAVRLCAAIARVEPQRTAAWFAAGIALQFANRHAEAVAPYRRALAIDRTFPNLRNNLASALMQINSNGDEVAGLLEECVEANPDDTNAWINLGRVRPDETRASRPLEASRRAIALAPHSPLALNNYAMACKEAQLWDEAERAARAACQYAPNDASIRVNLSMTRLVRGNFAEGWADHELRWQGSSELASGRPVFPKPTWRGEPLAGRTLLVWGEQGMGDLLQFSRYIPMLAERVRREGGRLVWNSFPQMGALLARSMHGHYDLYTAGGPVEALPPFDYEISLVSLPGFFDTREATIPGPTRYLASEPAAAARWRERLAGETRLKVGLAWTGSLTHKRNPFRRVGLERYARHFGGIDNVVFYSLQPGAAAEIEAARAAGFEVIDYSAEWRSFDDTAAFIDALDLVISVCTSAAHLAGALGQRSWVLLDVNPHWVWMLDRRDSPWYPHTTLYRQQQFRQWEAVLDTMSADLAKLAADHRAKQA</sequence>
<dbReference type="GO" id="GO:0051301">
    <property type="term" value="P:cell division"/>
    <property type="evidence" value="ECO:0007669"/>
    <property type="project" value="TreeGrafter"/>
</dbReference>
<evidence type="ECO:0000313" key="2">
    <source>
        <dbReference type="Proteomes" id="UP000571554"/>
    </source>
</evidence>
<accession>A0A7W9TU15</accession>
<dbReference type="InterPro" id="IPR019734">
    <property type="entry name" value="TPR_rpt"/>
</dbReference>
<dbReference type="Proteomes" id="UP000571554">
    <property type="component" value="Unassembled WGS sequence"/>
</dbReference>
<dbReference type="SUPFAM" id="SSF53756">
    <property type="entry name" value="UDP-Glycosyltransferase/glycogen phosphorylase"/>
    <property type="match status" value="1"/>
</dbReference>
<proteinExistence type="predicted"/>
<dbReference type="AlphaFoldDB" id="A0A7W9TU15"/>
<dbReference type="SMART" id="SM00028">
    <property type="entry name" value="TPR"/>
    <property type="match status" value="2"/>
</dbReference>
<reference evidence="1 2" key="1">
    <citation type="submission" date="2020-08" db="EMBL/GenBank/DDBJ databases">
        <title>Above-ground endophytic microbial communities from plants in different locations in the United States.</title>
        <authorList>
            <person name="Frank C."/>
        </authorList>
    </citation>
    <scope>NUCLEOTIDE SEQUENCE [LARGE SCALE GENOMIC DNA]</scope>
    <source>
        <strain evidence="1 2">WP4_2_2</strain>
    </source>
</reference>
<dbReference type="InterPro" id="IPR011990">
    <property type="entry name" value="TPR-like_helical_dom_sf"/>
</dbReference>
<dbReference type="SUPFAM" id="SSF48452">
    <property type="entry name" value="TPR-like"/>
    <property type="match status" value="1"/>
</dbReference>
<protein>
    <submittedName>
        <fullName evidence="1">Flp pilus assembly protein TadD</fullName>
    </submittedName>
</protein>
<dbReference type="PANTHER" id="PTHR12558">
    <property type="entry name" value="CELL DIVISION CYCLE 16,23,27"/>
    <property type="match status" value="1"/>
</dbReference>
<dbReference type="PANTHER" id="PTHR12558:SF51">
    <property type="entry name" value="TPR-LIKE PROTEIN"/>
    <property type="match status" value="1"/>
</dbReference>
<organism evidence="1 2">
    <name type="scientific">Paraburkholderia bannensis</name>
    <dbReference type="NCBI Taxonomy" id="765414"/>
    <lineage>
        <taxon>Bacteria</taxon>
        <taxon>Pseudomonadati</taxon>
        <taxon>Pseudomonadota</taxon>
        <taxon>Betaproteobacteria</taxon>
        <taxon>Burkholderiales</taxon>
        <taxon>Burkholderiaceae</taxon>
        <taxon>Paraburkholderia</taxon>
    </lineage>
</organism>
<evidence type="ECO:0000313" key="1">
    <source>
        <dbReference type="EMBL" id="MBB6101049.1"/>
    </source>
</evidence>
<comment type="caution">
    <text evidence="1">The sequence shown here is derived from an EMBL/GenBank/DDBJ whole genome shotgun (WGS) entry which is preliminary data.</text>
</comment>
<dbReference type="Gene3D" id="3.40.50.2000">
    <property type="entry name" value="Glycogen Phosphorylase B"/>
    <property type="match status" value="1"/>
</dbReference>
<gene>
    <name evidence="1" type="ORF">F4827_000875</name>
</gene>
<name>A0A7W9TU15_9BURK</name>
<dbReference type="Gene3D" id="1.25.40.10">
    <property type="entry name" value="Tetratricopeptide repeat domain"/>
    <property type="match status" value="2"/>
</dbReference>
<dbReference type="RefSeq" id="WP_183722000.1">
    <property type="nucleotide sequence ID" value="NZ_JACHBW010000002.1"/>
</dbReference>
<keyword evidence="2" id="KW-1185">Reference proteome</keyword>
<dbReference type="EMBL" id="JACHBW010000002">
    <property type="protein sequence ID" value="MBB6101049.1"/>
    <property type="molecule type" value="Genomic_DNA"/>
</dbReference>